<evidence type="ECO:0000313" key="2">
    <source>
        <dbReference type="EMBL" id="TBU57002.1"/>
    </source>
</evidence>
<accession>A0A4Q9PRJ1</accession>
<gene>
    <name evidence="2" type="ORF">BD310DRAFT_589502</name>
</gene>
<protein>
    <submittedName>
        <fullName evidence="2">Uncharacterized protein</fullName>
    </submittedName>
</protein>
<proteinExistence type="predicted"/>
<feature type="region of interest" description="Disordered" evidence="1">
    <location>
        <begin position="209"/>
        <end position="258"/>
    </location>
</feature>
<name>A0A4Q9PRJ1_9APHY</name>
<dbReference type="SUPFAM" id="SSF69118">
    <property type="entry name" value="AhpD-like"/>
    <property type="match status" value="1"/>
</dbReference>
<dbReference type="Proteomes" id="UP000292082">
    <property type="component" value="Unassembled WGS sequence"/>
</dbReference>
<evidence type="ECO:0000256" key="1">
    <source>
        <dbReference type="SAM" id="MobiDB-lite"/>
    </source>
</evidence>
<dbReference type="PANTHER" id="PTHR28180:SF2">
    <property type="entry name" value="PEROXISOMAL PROTEIN 2"/>
    <property type="match status" value="1"/>
</dbReference>
<dbReference type="InterPro" id="IPR029032">
    <property type="entry name" value="AhpD-like"/>
</dbReference>
<keyword evidence="3" id="KW-1185">Reference proteome</keyword>
<evidence type="ECO:0000313" key="3">
    <source>
        <dbReference type="Proteomes" id="UP000292082"/>
    </source>
</evidence>
<organism evidence="2 3">
    <name type="scientific">Dichomitus squalens</name>
    <dbReference type="NCBI Taxonomy" id="114155"/>
    <lineage>
        <taxon>Eukaryota</taxon>
        <taxon>Fungi</taxon>
        <taxon>Dikarya</taxon>
        <taxon>Basidiomycota</taxon>
        <taxon>Agaricomycotina</taxon>
        <taxon>Agaricomycetes</taxon>
        <taxon>Polyporales</taxon>
        <taxon>Polyporaceae</taxon>
        <taxon>Dichomitus</taxon>
    </lineage>
</organism>
<reference evidence="2 3" key="1">
    <citation type="submission" date="2019-01" db="EMBL/GenBank/DDBJ databases">
        <title>Draft genome sequences of three monokaryotic isolates of the white-rot basidiomycete fungus Dichomitus squalens.</title>
        <authorList>
            <consortium name="DOE Joint Genome Institute"/>
            <person name="Lopez S.C."/>
            <person name="Andreopoulos B."/>
            <person name="Pangilinan J."/>
            <person name="Lipzen A."/>
            <person name="Riley R."/>
            <person name="Ahrendt S."/>
            <person name="Ng V."/>
            <person name="Barry K."/>
            <person name="Daum C."/>
            <person name="Grigoriev I.V."/>
            <person name="Hilden K.S."/>
            <person name="Makela M.R."/>
            <person name="de Vries R.P."/>
        </authorList>
    </citation>
    <scope>NUCLEOTIDE SEQUENCE [LARGE SCALE GENOMIC DNA]</scope>
    <source>
        <strain evidence="2 3">CBS 464.89</strain>
    </source>
</reference>
<dbReference type="PANTHER" id="PTHR28180">
    <property type="entry name" value="CONSERVED MITOCHONDRIAL PROTEIN-RELATED"/>
    <property type="match status" value="1"/>
</dbReference>
<dbReference type="AlphaFoldDB" id="A0A4Q9PRJ1"/>
<dbReference type="Gene3D" id="1.20.1290.10">
    <property type="entry name" value="AhpD-like"/>
    <property type="match status" value="1"/>
</dbReference>
<dbReference type="InterPro" id="IPR052999">
    <property type="entry name" value="PTS1_Protein"/>
</dbReference>
<dbReference type="STRING" id="114155.A0A4Q9PRJ1"/>
<dbReference type="EMBL" id="ML145143">
    <property type="protein sequence ID" value="TBU57002.1"/>
    <property type="molecule type" value="Genomic_DNA"/>
</dbReference>
<sequence>MADLATPDFLSSLKALYPPDTPNAPSHLWTVVAAVAFSASNAPNAVPAIFSYALDDLVASQHAAATAGDAAREEQLVLARKVREAVLQSGLLSGMPRAINTLVALHQVMPEHLREAKPLRDTRRPPAEWDRRGAALFSAVYRDTAPSVESLLDAAYPDLGWFCTTVGYGMTYGGTDVLSVVELVYVMVAALIAVDAPRQVGWHLANARRGARGGAGGEGHRHPGGGEGGGEVAKRRPGGGGVKRGDAGEEGGGPVRWGPVRCTDGLSVRVPRMVCIGKLRGSAPDHEHPFNSSRDEMEAIQFCPSANAARNGC</sequence>